<accession>A0AAD0JWZ5</accession>
<keyword evidence="3" id="KW-0255">Endonuclease</keyword>
<evidence type="ECO:0000313" key="3">
    <source>
        <dbReference type="EMBL" id="AWH97006.1"/>
    </source>
</evidence>
<organism evidence="3 4">
    <name type="scientific">Dietzia psychralcaliphila</name>
    <dbReference type="NCBI Taxonomy" id="139021"/>
    <lineage>
        <taxon>Bacteria</taxon>
        <taxon>Bacillati</taxon>
        <taxon>Actinomycetota</taxon>
        <taxon>Actinomycetes</taxon>
        <taxon>Mycobacteriales</taxon>
        <taxon>Dietziaceae</taxon>
        <taxon>Dietzia</taxon>
    </lineage>
</organism>
<dbReference type="SMART" id="SM00487">
    <property type="entry name" value="DEXDc"/>
    <property type="match status" value="1"/>
</dbReference>
<dbReference type="CDD" id="cd18032">
    <property type="entry name" value="DEXHc_RE_I_III_res"/>
    <property type="match status" value="1"/>
</dbReference>
<reference evidence="3 4" key="1">
    <citation type="submission" date="2016-04" db="EMBL/GenBank/DDBJ databases">
        <title>Complete genome sequence of the haloalkaliphilic hydrocarbon-degrading bacterium Dietzia psychralcaliphila ILA-1T, isolated from a drain of a fish product-processing plant.</title>
        <authorList>
            <person name="Zhao J."/>
            <person name="Hu B."/>
            <person name="Geng S."/>
            <person name="Nie Y."/>
            <person name="Tang Y."/>
        </authorList>
    </citation>
    <scope>NUCLEOTIDE SEQUENCE [LARGE SCALE GENOMIC DNA]</scope>
    <source>
        <strain evidence="3 4">ILA-1</strain>
    </source>
</reference>
<dbReference type="Pfam" id="PF08463">
    <property type="entry name" value="EcoEI_R_C"/>
    <property type="match status" value="1"/>
</dbReference>
<dbReference type="InterPro" id="IPR006935">
    <property type="entry name" value="Helicase/UvrB_N"/>
</dbReference>
<protein>
    <submittedName>
        <fullName evidence="3">Restriction endonuclease subunit R</fullName>
    </submittedName>
</protein>
<evidence type="ECO:0000256" key="1">
    <source>
        <dbReference type="SAM" id="Coils"/>
    </source>
</evidence>
<dbReference type="Pfam" id="PF04851">
    <property type="entry name" value="ResIII"/>
    <property type="match status" value="1"/>
</dbReference>
<keyword evidence="4" id="KW-1185">Reference proteome</keyword>
<name>A0AAD0JWZ5_9ACTN</name>
<dbReference type="GO" id="GO:0005829">
    <property type="term" value="C:cytosol"/>
    <property type="evidence" value="ECO:0007669"/>
    <property type="project" value="TreeGrafter"/>
</dbReference>
<dbReference type="GO" id="GO:0003677">
    <property type="term" value="F:DNA binding"/>
    <property type="evidence" value="ECO:0007669"/>
    <property type="project" value="InterPro"/>
</dbReference>
<dbReference type="GO" id="GO:0004519">
    <property type="term" value="F:endonuclease activity"/>
    <property type="evidence" value="ECO:0007669"/>
    <property type="project" value="UniProtKB-KW"/>
</dbReference>
<dbReference type="SUPFAM" id="SSF52540">
    <property type="entry name" value="P-loop containing nucleoside triphosphate hydrolases"/>
    <property type="match status" value="1"/>
</dbReference>
<evidence type="ECO:0000259" key="2">
    <source>
        <dbReference type="PROSITE" id="PS51192"/>
    </source>
</evidence>
<keyword evidence="3" id="KW-0540">Nuclease</keyword>
<dbReference type="Proteomes" id="UP000244903">
    <property type="component" value="Chromosome"/>
</dbReference>
<keyword evidence="1" id="KW-0175">Coiled coil</keyword>
<dbReference type="PANTHER" id="PTHR47396">
    <property type="entry name" value="TYPE I RESTRICTION ENZYME ECOKI R PROTEIN"/>
    <property type="match status" value="1"/>
</dbReference>
<evidence type="ECO:0000313" key="4">
    <source>
        <dbReference type="Proteomes" id="UP000244903"/>
    </source>
</evidence>
<dbReference type="InterPro" id="IPR001650">
    <property type="entry name" value="Helicase_C-like"/>
</dbReference>
<dbReference type="PROSITE" id="PS51192">
    <property type="entry name" value="HELICASE_ATP_BIND_1"/>
    <property type="match status" value="1"/>
</dbReference>
<feature type="coiled-coil region" evidence="1">
    <location>
        <begin position="172"/>
        <end position="199"/>
    </location>
</feature>
<dbReference type="Gene3D" id="3.40.50.300">
    <property type="entry name" value="P-loop containing nucleotide triphosphate hydrolases"/>
    <property type="match status" value="2"/>
</dbReference>
<dbReference type="PANTHER" id="PTHR47396:SF1">
    <property type="entry name" value="ATP-DEPENDENT HELICASE IRC3-RELATED"/>
    <property type="match status" value="1"/>
</dbReference>
<feature type="domain" description="Helicase ATP-binding" evidence="2">
    <location>
        <begin position="367"/>
        <end position="524"/>
    </location>
</feature>
<dbReference type="Pfam" id="PF00271">
    <property type="entry name" value="Helicase_C"/>
    <property type="match status" value="1"/>
</dbReference>
<dbReference type="InterPro" id="IPR027417">
    <property type="entry name" value="P-loop_NTPase"/>
</dbReference>
<dbReference type="GO" id="GO:0016787">
    <property type="term" value="F:hydrolase activity"/>
    <property type="evidence" value="ECO:0007669"/>
    <property type="project" value="InterPro"/>
</dbReference>
<dbReference type="InterPro" id="IPR014001">
    <property type="entry name" value="Helicase_ATP-bd"/>
</dbReference>
<dbReference type="KEGG" id="dpc:A6048_17565"/>
<dbReference type="CDD" id="cd18799">
    <property type="entry name" value="SF2_C_EcoAI-like"/>
    <property type="match status" value="1"/>
</dbReference>
<proteinExistence type="predicted"/>
<sequence length="1132" mass="125723">MTSNFDFVPAEWGSVRADAIQAESNGRTDPRVSVFYARRVLEQVVVLIFDLERLPLPYNSDLSGRLGDPGFIASVGPEIVSKATIIRKAGNRAVHDKKEIQETSALEILRQLHDLLKWAAYSYSSTPDDVPTSSSYDPLLIPAPAATGGQPPLTAAELAQLNNVLEAKDAALAAEKATSSALQAQIDELIAKVQQAQKTKDAPEPTFDVSEAETRRQFIDADLREAGWDLTDARDREFPVTGMPNDTGQGFVDYVLWGEDGLPLALVEAKRSLADATIGQQQAKLYADCLGAKFGRRPVIFFTNGFERWLWDDAMYPARRVSGFLTRGELELTVQRRHSRAPLEATPVDKTIVERHYQQHAIRSVDDVFTRGQREALLVMATGSGKTRVAIALVDQLMKAGWVKRVLFLADRVALVNQAVSAFKAHLPSATTVNLVTEKNQEGRVYVSTYPTMMGLINQTDDGRRTFGPGHFDLVVIDEAHRSVYQKYGAIFEWFDSLLVGLTATPKDEVDRNTYSLFHLEDGVPTDAYSLDDAVAEGYLVPPVGVSVPTRFLREGIHYDQLSEAEKDEWDLQDWGDDEAPTDIDPEELNRWLFNADTVDKVLATLMENGHKVAGGDRLGKTIIFAKNYAHAKFIWERFDLAYPEYKGEFAKIITYKSEYAQSLIDDFSETDKFPHIAISVDMLDTGIDVPEVVNLVFFKMVRSASKFWQMIGRGTRLAPDLYGPGEDKKNFYVFDFCMNLEYFNQPGAGSEGSVQKSLGQRLFEARLGLVSALDQSAPGQGGSPVDPELRDATARHLHEIVAGMNLDNFLVRPKREWVLKYQDWARWDRLTPQRAGEVAEHLAGVPSTVKDDDEQAKRFDLLLLRTQLAVLEGDHVTAERTRGQIQEIAGSLLSQTAIPAVAAQQQLLAEVSEDEWWQDVTLSMLELARLRIRGLVRFLEKSARAVVYTNFKDELGEGSIVELPGMAVGTNWERFKAKSRAYLLEHEDHIALQKLRRNKQLTAADLASLEEMLANSGAGGPEDVARAREEANGLGLFVRSLVGLDRQAATEAFSEFLSDSTHSATEIRFIQLIVEELTANGVVPAARLYESPFTDHSPTGPDVLFPGAAGDRIFVILDEVRGRALPDMGVA</sequence>
<dbReference type="GO" id="GO:0006304">
    <property type="term" value="P:DNA modification"/>
    <property type="evidence" value="ECO:0007669"/>
    <property type="project" value="InterPro"/>
</dbReference>
<dbReference type="InterPro" id="IPR013670">
    <property type="entry name" value="EcoEI_R_C_dom"/>
</dbReference>
<dbReference type="RefSeq" id="WP_107747127.1">
    <property type="nucleotide sequence ID" value="NZ_CP015453.1"/>
</dbReference>
<keyword evidence="3" id="KW-0378">Hydrolase</keyword>
<dbReference type="InterPro" id="IPR050742">
    <property type="entry name" value="Helicase_Restrict-Modif_Enz"/>
</dbReference>
<dbReference type="GO" id="GO:0005524">
    <property type="term" value="F:ATP binding"/>
    <property type="evidence" value="ECO:0007669"/>
    <property type="project" value="InterPro"/>
</dbReference>
<gene>
    <name evidence="3" type="ORF">A6048_17565</name>
</gene>
<dbReference type="AlphaFoldDB" id="A0AAD0JWZ5"/>
<dbReference type="EMBL" id="CP015453">
    <property type="protein sequence ID" value="AWH97006.1"/>
    <property type="molecule type" value="Genomic_DNA"/>
</dbReference>
<dbReference type="Gene3D" id="3.90.1570.30">
    <property type="match status" value="1"/>
</dbReference>
<dbReference type="REBASE" id="250538">
    <property type="entry name" value="DpsILA1ORF17540P"/>
</dbReference>